<dbReference type="Gene3D" id="3.20.20.120">
    <property type="entry name" value="Enolase-like C-terminal domain"/>
    <property type="match status" value="1"/>
</dbReference>
<evidence type="ECO:0000256" key="10">
    <source>
        <dbReference type="SAM" id="MobiDB-lite"/>
    </source>
</evidence>
<comment type="pathway">
    <text evidence="1 9">Carbohydrate degradation; glycolysis; pyruvate from D-glyceraldehyde 3-phosphate: step 4/5.</text>
</comment>
<feature type="binding site" evidence="9">
    <location>
        <position position="358"/>
    </location>
    <ligand>
        <name>(2R)-2-phosphoglycerate</name>
        <dbReference type="ChEBI" id="CHEBI:58289"/>
    </ligand>
</feature>
<proteinExistence type="inferred from homology"/>
<evidence type="ECO:0000259" key="12">
    <source>
        <dbReference type="SMART" id="SM01193"/>
    </source>
</evidence>
<evidence type="ECO:0000259" key="11">
    <source>
        <dbReference type="SMART" id="SM01192"/>
    </source>
</evidence>
<keyword evidence="8 9" id="KW-0456">Lyase</keyword>
<keyword evidence="7 9" id="KW-0324">Glycolysis</keyword>
<dbReference type="SUPFAM" id="SSF54826">
    <property type="entry name" value="Enolase N-terminal domain-like"/>
    <property type="match status" value="1"/>
</dbReference>
<feature type="domain" description="Enolase C-terminal TIM barrel" evidence="11">
    <location>
        <begin position="133"/>
        <end position="411"/>
    </location>
</feature>
<comment type="subcellular location">
    <subcellularLocation>
        <location evidence="9">Cytoplasm</location>
    </subcellularLocation>
    <subcellularLocation>
        <location evidence="9">Secreted</location>
    </subcellularLocation>
    <subcellularLocation>
        <location evidence="9">Cell surface</location>
    </subcellularLocation>
    <text evidence="9">Fractions of enolase are present in both the cytoplasm and on the cell surface.</text>
</comment>
<keyword evidence="5 9" id="KW-0964">Secreted</keyword>
<evidence type="ECO:0000256" key="7">
    <source>
        <dbReference type="ARBA" id="ARBA00023152"/>
    </source>
</evidence>
<feature type="binding site" evidence="9">
    <location>
        <position position="277"/>
    </location>
    <ligand>
        <name>Mg(2+)</name>
        <dbReference type="ChEBI" id="CHEBI:18420"/>
    </ligand>
</feature>
<name>A0ABZ0SM54_9MICO</name>
<comment type="similarity">
    <text evidence="2 9">Belongs to the enolase family.</text>
</comment>
<accession>A0ABZ0SM54</accession>
<feature type="domain" description="Enolase N-terminal" evidence="12">
    <location>
        <begin position="5"/>
        <end position="129"/>
    </location>
</feature>
<protein>
    <recommendedName>
        <fullName evidence="4 9">Enolase</fullName>
        <ecNumber evidence="3 9">4.2.1.11</ecNumber>
    </recommendedName>
    <alternativeName>
        <fullName evidence="9">2-phospho-D-glycerate hydro-lyase</fullName>
    </alternativeName>
    <alternativeName>
        <fullName evidence="9">2-phosphoglycerate dehydratase</fullName>
    </alternativeName>
</protein>
<dbReference type="PIRSF" id="PIRSF001400">
    <property type="entry name" value="Enolase"/>
    <property type="match status" value="1"/>
</dbReference>
<feature type="binding site" evidence="9">
    <location>
        <position position="157"/>
    </location>
    <ligand>
        <name>(2R)-2-phosphoglycerate</name>
        <dbReference type="ChEBI" id="CHEBI:58289"/>
    </ligand>
</feature>
<dbReference type="EMBL" id="CP139368">
    <property type="protein sequence ID" value="WPR89346.1"/>
    <property type="molecule type" value="Genomic_DNA"/>
</dbReference>
<dbReference type="Pfam" id="PF03952">
    <property type="entry name" value="Enolase_N"/>
    <property type="match status" value="1"/>
</dbReference>
<dbReference type="EC" id="4.2.1.11" evidence="3 9"/>
<dbReference type="RefSeq" id="WP_320942062.1">
    <property type="nucleotide sequence ID" value="NZ_BAABEU010000001.1"/>
</dbReference>
<comment type="cofactor">
    <cofactor evidence="9">
        <name>Mg(2+)</name>
        <dbReference type="ChEBI" id="CHEBI:18420"/>
    </cofactor>
    <text evidence="9">Binds a second Mg(2+) ion via substrate during catalysis.</text>
</comment>
<keyword evidence="9" id="KW-0479">Metal-binding</keyword>
<evidence type="ECO:0000256" key="1">
    <source>
        <dbReference type="ARBA" id="ARBA00005031"/>
    </source>
</evidence>
<evidence type="ECO:0000256" key="9">
    <source>
        <dbReference type="HAMAP-Rule" id="MF_00318"/>
    </source>
</evidence>
<comment type="catalytic activity">
    <reaction evidence="9">
        <text>(2R)-2-phosphoglycerate = phosphoenolpyruvate + H2O</text>
        <dbReference type="Rhea" id="RHEA:10164"/>
        <dbReference type="ChEBI" id="CHEBI:15377"/>
        <dbReference type="ChEBI" id="CHEBI:58289"/>
        <dbReference type="ChEBI" id="CHEBI:58702"/>
        <dbReference type="EC" id="4.2.1.11"/>
    </reaction>
</comment>
<dbReference type="SUPFAM" id="SSF51604">
    <property type="entry name" value="Enolase C-terminal domain-like"/>
    <property type="match status" value="1"/>
</dbReference>
<keyword evidence="14" id="KW-1185">Reference proteome</keyword>
<dbReference type="Gene3D" id="3.30.390.10">
    <property type="entry name" value="Enolase-like, N-terminal domain"/>
    <property type="match status" value="1"/>
</dbReference>
<keyword evidence="9" id="KW-0963">Cytoplasm</keyword>
<dbReference type="SMART" id="SM01192">
    <property type="entry name" value="Enolase_C"/>
    <property type="match status" value="1"/>
</dbReference>
<sequence length="412" mass="42805">MTDTIAAVCARRVWDSRGLPTIEVEVRTSSGARGQGIAPAGASTGRREARELRDGGDRLGGCDVIRAVELAISVVGPRITGIDVHDQEAVDAILARMGPEVGGNTTTAASLAVLHAAGASRGIPAWAVLDAAPRWMPRPQIQIIGGGAHAAHRTAVQDFMVLPLSPTRIADAFFEVAEVYRAVGAVLAERGPRRGVADEGGHWPEVTGTEDALDLLVAGIERAGLVPGVDMAISLDIAATQFASADGYGVGDRSYDTADWIAELDRLCRAYPISTIEDPAGEDDARGMRRAVATLGDTAVVVGDDYLVTDADRIEAAARDEAVQAALIKVNQVGTVTGAARAVAAARANDLSVIVSARSGETEDVSVAHLATGWGADIVKVGSITRGERTAKWNELIRIDEALGGLPLAPAP</sequence>
<feature type="compositionally biased region" description="Basic and acidic residues" evidence="10">
    <location>
        <begin position="45"/>
        <end position="54"/>
    </location>
</feature>
<dbReference type="InterPro" id="IPR000941">
    <property type="entry name" value="Enolase"/>
</dbReference>
<evidence type="ECO:0000256" key="5">
    <source>
        <dbReference type="ARBA" id="ARBA00022525"/>
    </source>
</evidence>
<feature type="region of interest" description="Disordered" evidence="10">
    <location>
        <begin position="30"/>
        <end position="54"/>
    </location>
</feature>
<feature type="active site" description="Proton donor" evidence="9">
    <location>
        <position position="199"/>
    </location>
</feature>
<feature type="binding site" evidence="9">
    <location>
        <position position="359"/>
    </location>
    <ligand>
        <name>(2R)-2-phosphoglycerate</name>
        <dbReference type="ChEBI" id="CHEBI:58289"/>
    </ligand>
</feature>
<dbReference type="PANTHER" id="PTHR11902">
    <property type="entry name" value="ENOLASE"/>
    <property type="match status" value="1"/>
</dbReference>
<dbReference type="HAMAP" id="MF_00318">
    <property type="entry name" value="Enolase"/>
    <property type="match status" value="1"/>
</dbReference>
<dbReference type="SMART" id="SM01193">
    <property type="entry name" value="Enolase_N"/>
    <property type="match status" value="1"/>
</dbReference>
<evidence type="ECO:0000256" key="8">
    <source>
        <dbReference type="ARBA" id="ARBA00023239"/>
    </source>
</evidence>
<evidence type="ECO:0000313" key="13">
    <source>
        <dbReference type="EMBL" id="WPR89346.1"/>
    </source>
</evidence>
<evidence type="ECO:0000256" key="6">
    <source>
        <dbReference type="ARBA" id="ARBA00022842"/>
    </source>
</evidence>
<feature type="binding site" evidence="9">
    <location>
        <position position="236"/>
    </location>
    <ligand>
        <name>Mg(2+)</name>
        <dbReference type="ChEBI" id="CHEBI:18420"/>
    </ligand>
</feature>
<comment type="function">
    <text evidence="9">Catalyzes the reversible conversion of 2-phosphoglycerate (2-PG) into phosphoenolpyruvate (PEP). It is essential for the degradation of carbohydrates via glycolysis.</text>
</comment>
<feature type="binding site" evidence="9">
    <location>
        <position position="329"/>
    </location>
    <ligand>
        <name>(2R)-2-phosphoglycerate</name>
        <dbReference type="ChEBI" id="CHEBI:58289"/>
    </ligand>
</feature>
<dbReference type="Pfam" id="PF00113">
    <property type="entry name" value="Enolase_C"/>
    <property type="match status" value="1"/>
</dbReference>
<dbReference type="Proteomes" id="UP001323798">
    <property type="component" value="Chromosome"/>
</dbReference>
<organism evidence="13 14">
    <name type="scientific">Microbacterium rhizosphaerae</name>
    <dbReference type="NCBI Taxonomy" id="1678237"/>
    <lineage>
        <taxon>Bacteria</taxon>
        <taxon>Bacillati</taxon>
        <taxon>Actinomycetota</taxon>
        <taxon>Actinomycetes</taxon>
        <taxon>Micrococcales</taxon>
        <taxon>Microbacteriaceae</taxon>
        <taxon>Microbacterium</taxon>
    </lineage>
</organism>
<evidence type="ECO:0000256" key="2">
    <source>
        <dbReference type="ARBA" id="ARBA00009604"/>
    </source>
</evidence>
<reference evidence="13 14" key="1">
    <citation type="submission" date="2023-11" db="EMBL/GenBank/DDBJ databases">
        <title>Genome sequence of Microbacterium rhizosphaerae KACC 19337.</title>
        <authorList>
            <person name="Choi H."/>
            <person name="Kim S."/>
            <person name="Kim Y."/>
            <person name="Kwon S.-W."/>
            <person name="Heo J."/>
        </authorList>
    </citation>
    <scope>NUCLEOTIDE SEQUENCE [LARGE SCALE GENOMIC DNA]</scope>
    <source>
        <strain evidence="13 14">KACC 19337</strain>
    </source>
</reference>
<gene>
    <name evidence="9" type="primary">eno</name>
    <name evidence="13" type="ORF">SM116_16530</name>
</gene>
<feature type="binding site" evidence="9">
    <location>
        <position position="380"/>
    </location>
    <ligand>
        <name>(2R)-2-phosphoglycerate</name>
        <dbReference type="ChEBI" id="CHEBI:58289"/>
    </ligand>
</feature>
<evidence type="ECO:0000256" key="4">
    <source>
        <dbReference type="ARBA" id="ARBA00017068"/>
    </source>
</evidence>
<dbReference type="InterPro" id="IPR020811">
    <property type="entry name" value="Enolase_N"/>
</dbReference>
<dbReference type="InterPro" id="IPR036849">
    <property type="entry name" value="Enolase-like_C_sf"/>
</dbReference>
<feature type="binding site" evidence="9">
    <location>
        <position position="304"/>
    </location>
    <ligand>
        <name>Mg(2+)</name>
        <dbReference type="ChEBI" id="CHEBI:18420"/>
    </ligand>
</feature>
<dbReference type="PANTHER" id="PTHR11902:SF1">
    <property type="entry name" value="ENOLASE"/>
    <property type="match status" value="1"/>
</dbReference>
<dbReference type="InterPro" id="IPR029017">
    <property type="entry name" value="Enolase-like_N"/>
</dbReference>
<feature type="active site" description="Proton acceptor" evidence="9">
    <location>
        <position position="329"/>
    </location>
</feature>
<evidence type="ECO:0000313" key="14">
    <source>
        <dbReference type="Proteomes" id="UP001323798"/>
    </source>
</evidence>
<dbReference type="PRINTS" id="PR00148">
    <property type="entry name" value="ENOLASE"/>
</dbReference>
<evidence type="ECO:0000256" key="3">
    <source>
        <dbReference type="ARBA" id="ARBA00012058"/>
    </source>
</evidence>
<keyword evidence="6 9" id="KW-0460">Magnesium</keyword>
<dbReference type="InterPro" id="IPR020810">
    <property type="entry name" value="Enolase_C"/>
</dbReference>